<keyword evidence="3" id="KW-1185">Reference proteome</keyword>
<evidence type="ECO:0000313" key="2">
    <source>
        <dbReference type="EMBL" id="MDR6944651.1"/>
    </source>
</evidence>
<keyword evidence="1" id="KW-0812">Transmembrane</keyword>
<evidence type="ECO:0000313" key="3">
    <source>
        <dbReference type="Proteomes" id="UP001247620"/>
    </source>
</evidence>
<reference evidence="2 3" key="1">
    <citation type="submission" date="2023-07" db="EMBL/GenBank/DDBJ databases">
        <title>Sorghum-associated microbial communities from plants grown in Nebraska, USA.</title>
        <authorList>
            <person name="Schachtman D."/>
        </authorList>
    </citation>
    <scope>NUCLEOTIDE SEQUENCE [LARGE SCALE GENOMIC DNA]</scope>
    <source>
        <strain evidence="2 3">3262</strain>
    </source>
</reference>
<dbReference type="InterPro" id="IPR049713">
    <property type="entry name" value="Pr6Pr-like"/>
</dbReference>
<comment type="caution">
    <text evidence="2">The sequence shown here is derived from an EMBL/GenBank/DDBJ whole genome shotgun (WGS) entry which is preliminary data.</text>
</comment>
<feature type="transmembrane region" description="Helical" evidence="1">
    <location>
        <begin position="189"/>
        <end position="213"/>
    </location>
</feature>
<feature type="transmembrane region" description="Helical" evidence="1">
    <location>
        <begin position="154"/>
        <end position="177"/>
    </location>
</feature>
<dbReference type="NCBIfam" id="NF038065">
    <property type="entry name" value="Pr6Pr"/>
    <property type="match status" value="1"/>
</dbReference>
<dbReference type="Proteomes" id="UP001247620">
    <property type="component" value="Unassembled WGS sequence"/>
</dbReference>
<keyword evidence="1" id="KW-1133">Transmembrane helix</keyword>
<feature type="transmembrane region" description="Helical" evidence="1">
    <location>
        <begin position="12"/>
        <end position="36"/>
    </location>
</feature>
<dbReference type="RefSeq" id="WP_310101222.1">
    <property type="nucleotide sequence ID" value="NZ_JAVDUU010000004.1"/>
</dbReference>
<protein>
    <submittedName>
        <fullName evidence="2">Membrane protein</fullName>
    </submittedName>
</protein>
<gene>
    <name evidence="2" type="ORF">J2W55_004511</name>
</gene>
<accession>A0ABU1THD3</accession>
<feature type="transmembrane region" description="Helical" evidence="1">
    <location>
        <begin position="56"/>
        <end position="77"/>
    </location>
</feature>
<evidence type="ECO:0000256" key="1">
    <source>
        <dbReference type="SAM" id="Phobius"/>
    </source>
</evidence>
<organism evidence="2 3">
    <name type="scientific">Mucilaginibacter pocheonensis</name>
    <dbReference type="NCBI Taxonomy" id="398050"/>
    <lineage>
        <taxon>Bacteria</taxon>
        <taxon>Pseudomonadati</taxon>
        <taxon>Bacteroidota</taxon>
        <taxon>Sphingobacteriia</taxon>
        <taxon>Sphingobacteriales</taxon>
        <taxon>Sphingobacteriaceae</taxon>
        <taxon>Mucilaginibacter</taxon>
    </lineage>
</organism>
<name>A0ABU1THD3_9SPHI</name>
<keyword evidence="1" id="KW-0472">Membrane</keyword>
<sequence>MSQASEQHRYPSTLSFIVLFLSVIVIWLSLILQFYISIPAYMKNGWSLVGVLVQLFSFFTIQSNLLAGLGLSALLLNRSTTVYKFFSRGYVLTGIVLYITVVGLVYNIILRSLWHPEDLFKVADELLHSINPILFFVCWLIFSPKEKLKWAQSLNWLWFPFLYLIYTLIRGAATNFYPYPFIDAGKLGYFTIAINSLVLLVVFLALGLLLILLTRALSKQNKA</sequence>
<feature type="transmembrane region" description="Helical" evidence="1">
    <location>
        <begin position="89"/>
        <end position="114"/>
    </location>
</feature>
<dbReference type="EMBL" id="JAVDUU010000004">
    <property type="protein sequence ID" value="MDR6944651.1"/>
    <property type="molecule type" value="Genomic_DNA"/>
</dbReference>
<proteinExistence type="predicted"/>
<feature type="transmembrane region" description="Helical" evidence="1">
    <location>
        <begin position="126"/>
        <end position="142"/>
    </location>
</feature>